<reference evidence="1" key="1">
    <citation type="submission" date="2016-04" db="EMBL/GenBank/DDBJ databases">
        <authorList>
            <person name="Evans L.H."/>
            <person name="Alamgir A."/>
            <person name="Owens N."/>
            <person name="Weber N.D."/>
            <person name="Virtaneva K."/>
            <person name="Barbian K."/>
            <person name="Babar A."/>
            <person name="Rosenke K."/>
        </authorList>
    </citation>
    <scope>NUCLEOTIDE SEQUENCE</scope>
    <source>
        <strain evidence="1">86</strain>
    </source>
</reference>
<accession>A0A212JLI7</accession>
<protein>
    <recommendedName>
        <fullName evidence="2">Tetratricopeptide repeat protein</fullName>
    </recommendedName>
</protein>
<gene>
    <name evidence="1" type="ORF">KL86DPRO_11754</name>
</gene>
<evidence type="ECO:0000313" key="1">
    <source>
        <dbReference type="EMBL" id="SBW00271.1"/>
    </source>
</evidence>
<organism evidence="1">
    <name type="scientific">uncultured delta proteobacterium</name>
    <dbReference type="NCBI Taxonomy" id="34034"/>
    <lineage>
        <taxon>Bacteria</taxon>
        <taxon>Deltaproteobacteria</taxon>
        <taxon>environmental samples</taxon>
    </lineage>
</organism>
<proteinExistence type="predicted"/>
<evidence type="ECO:0008006" key="2">
    <source>
        <dbReference type="Google" id="ProtNLM"/>
    </source>
</evidence>
<dbReference type="AlphaFoldDB" id="A0A212JLI7"/>
<dbReference type="EMBL" id="FLUQ01000001">
    <property type="protein sequence ID" value="SBW00271.1"/>
    <property type="molecule type" value="Genomic_DNA"/>
</dbReference>
<name>A0A212JLI7_9DELT</name>
<sequence>MALFFISTALGKLPVTRTARFFAAVCLVALLLPPGAAAAEKISLRYLRGVHVLQQMTPGASWPAVSVPRQVRTHDTTSALLAHRDTAFVLESVSRDLTAAMKTGKYPESGYYAAQALSLLGRHAEAAEAMKTYLAKAPFREADYLFLVRELYAAADYSGTLAQAQAWEARSHATDNLCSEERLAYTWGSLQAMRRYREAMEEVLSDPCASWRGQVFFAKSSLDLGDAEGAQARIEAAIKIFPDKRPEIENLWDRLAASALYP</sequence>